<evidence type="ECO:0000313" key="1">
    <source>
        <dbReference type="EMBL" id="HHR48205.1"/>
    </source>
</evidence>
<sequence length="63" mass="6743">MAGKAKKKVTKKTVKKKVTKKAAAPKGPVYVCSVCGAEIMVTKECSCEACDFICCGQPMTKKE</sequence>
<dbReference type="Gene3D" id="2.20.28.100">
    <property type="entry name" value="Desulphoferrodoxin, N-terminal domain"/>
    <property type="match status" value="1"/>
</dbReference>
<reference evidence="1" key="1">
    <citation type="journal article" date="2020" name="mSystems">
        <title>Genome- and Community-Level Interaction Insights into Carbon Utilization and Element Cycling Functions of Hydrothermarchaeota in Hydrothermal Sediment.</title>
        <authorList>
            <person name="Zhou Z."/>
            <person name="Liu Y."/>
            <person name="Xu W."/>
            <person name="Pan J."/>
            <person name="Luo Z.H."/>
            <person name="Li M."/>
        </authorList>
    </citation>
    <scope>NUCLEOTIDE SEQUENCE [LARGE SCALE GENOMIC DNA]</scope>
    <source>
        <strain evidence="1">SpSt-791</strain>
    </source>
</reference>
<dbReference type="InterPro" id="IPR038094">
    <property type="entry name" value="Desulfoferrodoxin_N_sf"/>
</dbReference>
<accession>A0A7V5XZ32</accession>
<dbReference type="EMBL" id="DTHS01000009">
    <property type="protein sequence ID" value="HHR48205.1"/>
    <property type="molecule type" value="Genomic_DNA"/>
</dbReference>
<dbReference type="AlphaFoldDB" id="A0A7V5XZ32"/>
<protein>
    <recommendedName>
        <fullName evidence="2">Desulfoferrodoxin N-terminal domain-containing protein</fullName>
    </recommendedName>
</protein>
<organism evidence="1">
    <name type="scientific">candidate division WOR-3 bacterium</name>
    <dbReference type="NCBI Taxonomy" id="2052148"/>
    <lineage>
        <taxon>Bacteria</taxon>
        <taxon>Bacteria division WOR-3</taxon>
    </lineage>
</organism>
<name>A0A7V5XZ32_UNCW3</name>
<comment type="caution">
    <text evidence="1">The sequence shown here is derived from an EMBL/GenBank/DDBJ whole genome shotgun (WGS) entry which is preliminary data.</text>
</comment>
<gene>
    <name evidence="1" type="ORF">ENV79_00960</name>
</gene>
<proteinExistence type="predicted"/>
<evidence type="ECO:0008006" key="2">
    <source>
        <dbReference type="Google" id="ProtNLM"/>
    </source>
</evidence>